<dbReference type="InterPro" id="IPR020904">
    <property type="entry name" value="Sc_DH/Rdtase_CS"/>
</dbReference>
<name>A0ABY4N9S7_9MICO</name>
<dbReference type="Proteomes" id="UP001055868">
    <property type="component" value="Chromosome"/>
</dbReference>
<evidence type="ECO:0000256" key="2">
    <source>
        <dbReference type="ARBA" id="ARBA00023002"/>
    </source>
</evidence>
<dbReference type="PANTHER" id="PTHR43477:SF1">
    <property type="entry name" value="DIHYDROANTICAPSIN 7-DEHYDROGENASE"/>
    <property type="match status" value="1"/>
</dbReference>
<dbReference type="EMBL" id="CP097218">
    <property type="protein sequence ID" value="UQN30173.1"/>
    <property type="molecule type" value="Genomic_DNA"/>
</dbReference>
<dbReference type="PROSITE" id="PS00061">
    <property type="entry name" value="ADH_SHORT"/>
    <property type="match status" value="1"/>
</dbReference>
<evidence type="ECO:0000313" key="5">
    <source>
        <dbReference type="EMBL" id="UQN30173.1"/>
    </source>
</evidence>
<evidence type="ECO:0000256" key="1">
    <source>
        <dbReference type="ARBA" id="ARBA00006484"/>
    </source>
</evidence>
<proteinExistence type="inferred from homology"/>
<gene>
    <name evidence="5" type="ORF">M4486_02150</name>
</gene>
<evidence type="ECO:0000256" key="3">
    <source>
        <dbReference type="RuleBase" id="RU000363"/>
    </source>
</evidence>
<accession>A0ABY4N9S7</accession>
<protein>
    <submittedName>
        <fullName evidence="5">SDR family NAD(P)-dependent oxidoreductase</fullName>
    </submittedName>
</protein>
<reference evidence="5" key="1">
    <citation type="submission" date="2022-05" db="EMBL/GenBank/DDBJ databases">
        <title>Genomic analysis of Brachybacterium sp. CBA3104.</title>
        <authorList>
            <person name="Roh S.W."/>
            <person name="Kim Y.B."/>
            <person name="Kim Y."/>
        </authorList>
    </citation>
    <scope>NUCLEOTIDE SEQUENCE</scope>
    <source>
        <strain evidence="5">CBA3104</strain>
    </source>
</reference>
<dbReference type="InterPro" id="IPR002347">
    <property type="entry name" value="SDR_fam"/>
</dbReference>
<feature type="region of interest" description="Disordered" evidence="4">
    <location>
        <begin position="75"/>
        <end position="100"/>
    </location>
</feature>
<dbReference type="Gene3D" id="3.40.50.720">
    <property type="entry name" value="NAD(P)-binding Rossmann-like Domain"/>
    <property type="match status" value="1"/>
</dbReference>
<dbReference type="CDD" id="cd05233">
    <property type="entry name" value="SDR_c"/>
    <property type="match status" value="1"/>
</dbReference>
<comment type="similarity">
    <text evidence="1 3">Belongs to the short-chain dehydrogenases/reductases (SDR) family.</text>
</comment>
<dbReference type="Pfam" id="PF00106">
    <property type="entry name" value="adh_short"/>
    <property type="match status" value="1"/>
</dbReference>
<keyword evidence="2" id="KW-0560">Oxidoreductase</keyword>
<dbReference type="PANTHER" id="PTHR43477">
    <property type="entry name" value="DIHYDROANTICAPSIN 7-DEHYDROGENASE"/>
    <property type="match status" value="1"/>
</dbReference>
<dbReference type="InterPro" id="IPR051122">
    <property type="entry name" value="SDR_DHRS6-like"/>
</dbReference>
<evidence type="ECO:0000313" key="6">
    <source>
        <dbReference type="Proteomes" id="UP001055868"/>
    </source>
</evidence>
<organism evidence="5 6">
    <name type="scientific">Brachybacterium kimchii</name>
    <dbReference type="NCBI Taxonomy" id="2942909"/>
    <lineage>
        <taxon>Bacteria</taxon>
        <taxon>Bacillati</taxon>
        <taxon>Actinomycetota</taxon>
        <taxon>Actinomycetes</taxon>
        <taxon>Micrococcales</taxon>
        <taxon>Dermabacteraceae</taxon>
        <taxon>Brachybacterium</taxon>
    </lineage>
</organism>
<dbReference type="InterPro" id="IPR036291">
    <property type="entry name" value="NAD(P)-bd_dom_sf"/>
</dbReference>
<evidence type="ECO:0000256" key="4">
    <source>
        <dbReference type="SAM" id="MobiDB-lite"/>
    </source>
</evidence>
<dbReference type="RefSeq" id="WP_249479339.1">
    <property type="nucleotide sequence ID" value="NZ_CP097218.1"/>
</dbReference>
<sequence length="349" mass="35454">MSDASTPITASATIATWLEHPRGGPVLRAFLERTGTSPDSLGPALDMPLQQLVPLSRGELPQSAVDDMVRAANDGEIPADATAGGRADGAGRTDRSDAPAGRFAGRTVVVTGAAGGIGRATAERLLAEGARVVATDISAERLEALANETSEDHVDRLVTVVGDLGSAQTIDAILAAAGERVDALANVAGINDDFSAIHEVSDEMWTKVLAVNVGGLVALTRAVTTRMLETGGGAIVHVASEAGLRGSASGVAYTASKHAVIGITRSMAFMYAKQGIRTNAVAPGAVATGIPMQPEIAPFGSARLEEARGNIPSLATAEQLASSILYLLSEDASNINGAVLASDGGWSAV</sequence>
<dbReference type="PRINTS" id="PR00080">
    <property type="entry name" value="SDRFAMILY"/>
</dbReference>
<keyword evidence="6" id="KW-1185">Reference proteome</keyword>
<dbReference type="SUPFAM" id="SSF51735">
    <property type="entry name" value="NAD(P)-binding Rossmann-fold domains"/>
    <property type="match status" value="1"/>
</dbReference>
<dbReference type="PRINTS" id="PR00081">
    <property type="entry name" value="GDHRDH"/>
</dbReference>